<proteinExistence type="predicted"/>
<dbReference type="EMBL" id="LAZR01069511">
    <property type="protein sequence ID" value="KKK47573.1"/>
    <property type="molecule type" value="Genomic_DNA"/>
</dbReference>
<sequence>MELPTKLVVSTDRRFLGRDPATPELLKLVGVNPEWADYIRVLDHQGTLALLHYVNTWVSSTDHSINEAPLAEIGHVRGIIVDTATGEIVCRSFPYTPEVVSEDPERIAS</sequence>
<accession>A0A0F8VT87</accession>
<gene>
    <name evidence="1" type="ORF">LCGC14_3153820</name>
</gene>
<reference evidence="1" key="1">
    <citation type="journal article" date="2015" name="Nature">
        <title>Complex archaea that bridge the gap between prokaryotes and eukaryotes.</title>
        <authorList>
            <person name="Spang A."/>
            <person name="Saw J.H."/>
            <person name="Jorgensen S.L."/>
            <person name="Zaremba-Niedzwiedzka K."/>
            <person name="Martijn J."/>
            <person name="Lind A.E."/>
            <person name="van Eijk R."/>
            <person name="Schleper C."/>
            <person name="Guy L."/>
            <person name="Ettema T.J."/>
        </authorList>
    </citation>
    <scope>NUCLEOTIDE SEQUENCE</scope>
</reference>
<feature type="non-terminal residue" evidence="1">
    <location>
        <position position="109"/>
    </location>
</feature>
<organism evidence="1">
    <name type="scientific">marine sediment metagenome</name>
    <dbReference type="NCBI Taxonomy" id="412755"/>
    <lineage>
        <taxon>unclassified sequences</taxon>
        <taxon>metagenomes</taxon>
        <taxon>ecological metagenomes</taxon>
    </lineage>
</organism>
<protein>
    <submittedName>
        <fullName evidence="1">Uncharacterized protein</fullName>
    </submittedName>
</protein>
<comment type="caution">
    <text evidence="1">The sequence shown here is derived from an EMBL/GenBank/DDBJ whole genome shotgun (WGS) entry which is preliminary data.</text>
</comment>
<evidence type="ECO:0000313" key="1">
    <source>
        <dbReference type="EMBL" id="KKK47573.1"/>
    </source>
</evidence>
<dbReference type="AlphaFoldDB" id="A0A0F8VT87"/>
<name>A0A0F8VT87_9ZZZZ</name>